<reference evidence="3" key="2">
    <citation type="submission" date="2025-08" db="UniProtKB">
        <authorList>
            <consortium name="Ensembl"/>
        </authorList>
    </citation>
    <scope>IDENTIFICATION</scope>
</reference>
<protein>
    <recommendedName>
        <fullName evidence="5">Transmembrane protein 26</fullName>
    </recommendedName>
</protein>
<evidence type="ECO:0008006" key="5">
    <source>
        <dbReference type="Google" id="ProtNLM"/>
    </source>
</evidence>
<dbReference type="PANTHER" id="PTHR22168:SF3">
    <property type="entry name" value="TRANSMEMBRANE PROTEIN 26"/>
    <property type="match status" value="1"/>
</dbReference>
<feature type="transmembrane region" description="Helical" evidence="2">
    <location>
        <begin position="494"/>
        <end position="515"/>
    </location>
</feature>
<feature type="region of interest" description="Disordered" evidence="1">
    <location>
        <begin position="140"/>
        <end position="208"/>
    </location>
</feature>
<feature type="compositionally biased region" description="Basic and acidic residues" evidence="1">
    <location>
        <begin position="7"/>
        <end position="16"/>
    </location>
</feature>
<keyword evidence="2" id="KW-0812">Transmembrane</keyword>
<accession>A0A8C0RG41</accession>
<keyword evidence="2" id="KW-0472">Membrane</keyword>
<dbReference type="AlphaFoldDB" id="A0A8C0RG41"/>
<evidence type="ECO:0000256" key="2">
    <source>
        <dbReference type="SAM" id="Phobius"/>
    </source>
</evidence>
<feature type="compositionally biased region" description="Low complexity" evidence="1">
    <location>
        <begin position="85"/>
        <end position="94"/>
    </location>
</feature>
<feature type="compositionally biased region" description="Gly residues" evidence="1">
    <location>
        <begin position="162"/>
        <end position="187"/>
    </location>
</feature>
<dbReference type="Pfam" id="PF09772">
    <property type="entry name" value="Tmem26"/>
    <property type="match status" value="1"/>
</dbReference>
<feature type="transmembrane region" description="Helical" evidence="2">
    <location>
        <begin position="217"/>
        <end position="237"/>
    </location>
</feature>
<name>A0A8C0RG41_CANLF</name>
<evidence type="ECO:0000313" key="3">
    <source>
        <dbReference type="Ensembl" id="ENSCAFP00030014547.1"/>
    </source>
</evidence>
<feature type="transmembrane region" description="Helical" evidence="2">
    <location>
        <begin position="356"/>
        <end position="376"/>
    </location>
</feature>
<feature type="transmembrane region" description="Helical" evidence="2">
    <location>
        <begin position="419"/>
        <end position="435"/>
    </location>
</feature>
<evidence type="ECO:0000256" key="1">
    <source>
        <dbReference type="SAM" id="MobiDB-lite"/>
    </source>
</evidence>
<dbReference type="Proteomes" id="UP000694429">
    <property type="component" value="Chromosome 4"/>
</dbReference>
<feature type="transmembrane region" description="Helical" evidence="2">
    <location>
        <begin position="249"/>
        <end position="265"/>
    </location>
</feature>
<proteinExistence type="predicted"/>
<feature type="region of interest" description="Disordered" evidence="1">
    <location>
        <begin position="550"/>
        <end position="581"/>
    </location>
</feature>
<feature type="region of interest" description="Disordered" evidence="1">
    <location>
        <begin position="1"/>
        <end position="94"/>
    </location>
</feature>
<keyword evidence="2" id="KW-1133">Transmembrane helix</keyword>
<dbReference type="Ensembl" id="ENSCAFT00030016646.1">
    <property type="protein sequence ID" value="ENSCAFP00030014547.1"/>
    <property type="gene ID" value="ENSCAFG00030009017.1"/>
</dbReference>
<feature type="compositionally biased region" description="Gly residues" evidence="1">
    <location>
        <begin position="196"/>
        <end position="205"/>
    </location>
</feature>
<feature type="compositionally biased region" description="Low complexity" evidence="1">
    <location>
        <begin position="42"/>
        <end position="51"/>
    </location>
</feature>
<reference evidence="3" key="1">
    <citation type="submission" date="2019-03" db="EMBL/GenBank/DDBJ databases">
        <authorList>
            <person name="Warren W.C."/>
            <person name="Johnson G.S."/>
        </authorList>
    </citation>
    <scope>NUCLEOTIDE SEQUENCE [LARGE SCALE GENOMIC DNA]</scope>
    <source>
        <strain evidence="3">Basenji</strain>
    </source>
</reference>
<sequence>MTVCPRKKCEGIKGPRWESQGGSRPLGSRSTAPSRPPHPSESRSFGDTAAGVGWGGGRGWSPAPGIERGVGSAGGGGRAPEPRRAAPAAPESAAVYAGWVRRLPSRRVVRKFGGGASAVCGSPGAGGCGGSAAAGLELSRSRPRAGSGAPQRTRGAQSAGGRARGAGRGGQGAGGRARGAERGGAGRARGSRARGGRQGAGGRQGSGRRARAGMDRLVLLNALATRLLFVLHSLVGVWRVTEVKKDPRYWLLALLNLLLLLEAGLTLKFKRGRGYKWFSPAIFLYLVSIVPSLWLLEMHHETQYCSSHSEGMSQNTSSKENVNQTLISGEQAEGTEDLIKTAKVFVSNLSTVCEKVWTLGLHQTFLLMLIIGRWLLPIGGGITRDQLSQLLLMFVGTAADILEFTSETLEEQSVRNSPALVYAILVIWTWSMLQFPLDLAVQHVVCPLSVAMKGFLSLFFCQYSADLWNIGISIFIQDGPFLVVRLVLMTYFRVINQMLVFFAAKNFLVVVLQLYRLVVLGMDVRAALRSPPGSLKAKHHCPCQPVVSGLSPGDTESDSKGSMDVPLQALPVTREDSPLTP</sequence>
<organism evidence="3 4">
    <name type="scientific">Canis lupus familiaris</name>
    <name type="common">Dog</name>
    <name type="synonym">Canis familiaris</name>
    <dbReference type="NCBI Taxonomy" id="9615"/>
    <lineage>
        <taxon>Eukaryota</taxon>
        <taxon>Metazoa</taxon>
        <taxon>Chordata</taxon>
        <taxon>Craniata</taxon>
        <taxon>Vertebrata</taxon>
        <taxon>Euteleostomi</taxon>
        <taxon>Mammalia</taxon>
        <taxon>Eutheria</taxon>
        <taxon>Laurasiatheria</taxon>
        <taxon>Carnivora</taxon>
        <taxon>Caniformia</taxon>
        <taxon>Canidae</taxon>
        <taxon>Canis</taxon>
    </lineage>
</organism>
<dbReference type="InterPro" id="IPR019169">
    <property type="entry name" value="Transmembrane_26"/>
</dbReference>
<feature type="transmembrane region" description="Helical" evidence="2">
    <location>
        <begin position="277"/>
        <end position="296"/>
    </location>
</feature>
<dbReference type="PANTHER" id="PTHR22168">
    <property type="entry name" value="TMEM26 PROTEIN"/>
    <property type="match status" value="1"/>
</dbReference>
<evidence type="ECO:0000313" key="4">
    <source>
        <dbReference type="Proteomes" id="UP000694429"/>
    </source>
</evidence>